<dbReference type="GO" id="GO:0003677">
    <property type="term" value="F:DNA binding"/>
    <property type="evidence" value="ECO:0007669"/>
    <property type="project" value="InterPro"/>
</dbReference>
<proteinExistence type="inferred from homology"/>
<dbReference type="GO" id="GO:0000428">
    <property type="term" value="C:DNA-directed RNA polymerase complex"/>
    <property type="evidence" value="ECO:0007669"/>
    <property type="project" value="UniProtKB-KW"/>
</dbReference>
<feature type="region of interest" description="Disordered" evidence="6">
    <location>
        <begin position="1"/>
        <end position="30"/>
    </location>
</feature>
<gene>
    <name evidence="7" type="ORF">CAC42_878</name>
</gene>
<evidence type="ECO:0000256" key="2">
    <source>
        <dbReference type="ARBA" id="ARBA00009430"/>
    </source>
</evidence>
<evidence type="ECO:0000256" key="4">
    <source>
        <dbReference type="ARBA" id="ARBA00023163"/>
    </source>
</evidence>
<organism evidence="7 8">
    <name type="scientific">Sphaceloma murrayae</name>
    <dbReference type="NCBI Taxonomy" id="2082308"/>
    <lineage>
        <taxon>Eukaryota</taxon>
        <taxon>Fungi</taxon>
        <taxon>Dikarya</taxon>
        <taxon>Ascomycota</taxon>
        <taxon>Pezizomycotina</taxon>
        <taxon>Dothideomycetes</taxon>
        <taxon>Dothideomycetidae</taxon>
        <taxon>Myriangiales</taxon>
        <taxon>Elsinoaceae</taxon>
        <taxon>Sphaceloma</taxon>
    </lineage>
</organism>
<keyword evidence="8" id="KW-1185">Reference proteome</keyword>
<comment type="subcellular location">
    <subcellularLocation>
        <location evidence="1">Nucleus</location>
        <location evidence="1">Nucleolus</location>
    </subcellularLocation>
</comment>
<dbReference type="PANTHER" id="PTHR14440">
    <property type="entry name" value="DNA-DIRECTED RNA POLYMERASE I SUBUNIT RPA49"/>
    <property type="match status" value="1"/>
</dbReference>
<dbReference type="GO" id="GO:0005730">
    <property type="term" value="C:nucleolus"/>
    <property type="evidence" value="ECO:0007669"/>
    <property type="project" value="UniProtKB-SubCell"/>
</dbReference>
<sequence length="432" mass="48094">MSEKEKKRKRVSASEQRASKRRSIDGGTSITVSIRQSNGKLCPVLAASPGIQLKPLKFETYSKEKISNDDEAALHPTSSSVLLRSSEHPLLDFTASPDEKANVMHYLGIYDSDSRTIQLVPAHPTTARGTLRSEAAEVHAENEKVAGSKAKQREELGLEFGTKKAKKAINSKTVNAISGVSAKGVEDAIMNDVGDAAAGIPGRSQREDEILKSKPIPRPNLDAKQPQDVYPISILIHPGDLRSIAVKDWQDSVKAGTSVELKSRFVANRLAHVAAKGNVQMLKALKYLLLLIEFVGVLKVAGKTARKVPPNEQLKSRLSEWPETLVDNVRRKFAQGGDLNKWHLDNLMTHMAALSLYIDAFRTDTHDLREDLHLENKQMSQYFHELGCRIRAPTEREYQEFRIANKAQAAQRKVAQLRLPLDFPKTRNPPRR</sequence>
<dbReference type="Pfam" id="PF06870">
    <property type="entry name" value="RNA_pol_I_A49"/>
    <property type="match status" value="1"/>
</dbReference>
<evidence type="ECO:0000256" key="3">
    <source>
        <dbReference type="ARBA" id="ARBA00022478"/>
    </source>
</evidence>
<evidence type="ECO:0000256" key="1">
    <source>
        <dbReference type="ARBA" id="ARBA00004604"/>
    </source>
</evidence>
<evidence type="ECO:0000313" key="8">
    <source>
        <dbReference type="Proteomes" id="UP000243797"/>
    </source>
</evidence>
<dbReference type="STRING" id="2082308.A0A2K1QL77"/>
<comment type="caution">
    <text evidence="7">The sequence shown here is derived from an EMBL/GenBank/DDBJ whole genome shotgun (WGS) entry which is preliminary data.</text>
</comment>
<dbReference type="EMBL" id="NKHZ01000070">
    <property type="protein sequence ID" value="PNS15619.1"/>
    <property type="molecule type" value="Genomic_DNA"/>
</dbReference>
<dbReference type="Proteomes" id="UP000243797">
    <property type="component" value="Unassembled WGS sequence"/>
</dbReference>
<evidence type="ECO:0000313" key="7">
    <source>
        <dbReference type="EMBL" id="PNS15619.1"/>
    </source>
</evidence>
<dbReference type="FunCoup" id="A0A2K1QL77">
    <property type="interactions" value="639"/>
</dbReference>
<name>A0A2K1QL77_9PEZI</name>
<evidence type="ECO:0000256" key="6">
    <source>
        <dbReference type="SAM" id="MobiDB-lite"/>
    </source>
</evidence>
<dbReference type="InParanoid" id="A0A2K1QL77"/>
<dbReference type="AlphaFoldDB" id="A0A2K1QL77"/>
<dbReference type="GO" id="GO:0006351">
    <property type="term" value="P:DNA-templated transcription"/>
    <property type="evidence" value="ECO:0007669"/>
    <property type="project" value="InterPro"/>
</dbReference>
<accession>A0A2K1QL77</accession>
<dbReference type="InterPro" id="IPR009668">
    <property type="entry name" value="RNA_pol-assoc_fac_A49-like"/>
</dbReference>
<feature type="compositionally biased region" description="Basic residues" evidence="6">
    <location>
        <begin position="1"/>
        <end position="11"/>
    </location>
</feature>
<evidence type="ECO:0000256" key="5">
    <source>
        <dbReference type="ARBA" id="ARBA00023242"/>
    </source>
</evidence>
<keyword evidence="4" id="KW-0804">Transcription</keyword>
<reference evidence="7 8" key="1">
    <citation type="submission" date="2017-06" db="EMBL/GenBank/DDBJ databases">
        <title>Draft genome sequence of a variant of Elsinoe murrayae.</title>
        <authorList>
            <person name="Cheng Q."/>
        </authorList>
    </citation>
    <scope>NUCLEOTIDE SEQUENCE [LARGE SCALE GENOMIC DNA]</scope>
    <source>
        <strain evidence="7 8">CQ-2017a</strain>
    </source>
</reference>
<comment type="similarity">
    <text evidence="2">Belongs to the eukaryotic RPA49/POLR1E RNA polymerase subunit family.</text>
</comment>
<keyword evidence="3 7" id="KW-0240">DNA-directed RNA polymerase</keyword>
<protein>
    <submittedName>
        <fullName evidence="7">DNA-directed RNA polymerase I subunit rpa49</fullName>
    </submittedName>
</protein>
<dbReference type="OrthoDB" id="532500at2759"/>
<keyword evidence="5" id="KW-0539">Nucleus</keyword>